<accession>A0AAD1QXJ7</accession>
<evidence type="ECO:0000313" key="3">
    <source>
        <dbReference type="Proteomes" id="UP001295444"/>
    </source>
</evidence>
<reference evidence="2" key="1">
    <citation type="submission" date="2022-03" db="EMBL/GenBank/DDBJ databases">
        <authorList>
            <person name="Alioto T."/>
            <person name="Alioto T."/>
            <person name="Gomez Garrido J."/>
        </authorList>
    </citation>
    <scope>NUCLEOTIDE SEQUENCE</scope>
</reference>
<evidence type="ECO:0000313" key="2">
    <source>
        <dbReference type="EMBL" id="CAH2219537.1"/>
    </source>
</evidence>
<protein>
    <submittedName>
        <fullName evidence="2">Uncharacterized protein</fullName>
    </submittedName>
</protein>
<name>A0AAD1QXJ7_PELCU</name>
<proteinExistence type="predicted"/>
<organism evidence="2 3">
    <name type="scientific">Pelobates cultripes</name>
    <name type="common">Western spadefoot toad</name>
    <dbReference type="NCBI Taxonomy" id="61616"/>
    <lineage>
        <taxon>Eukaryota</taxon>
        <taxon>Metazoa</taxon>
        <taxon>Chordata</taxon>
        <taxon>Craniata</taxon>
        <taxon>Vertebrata</taxon>
        <taxon>Euteleostomi</taxon>
        <taxon>Amphibia</taxon>
        <taxon>Batrachia</taxon>
        <taxon>Anura</taxon>
        <taxon>Pelobatoidea</taxon>
        <taxon>Pelobatidae</taxon>
        <taxon>Pelobates</taxon>
    </lineage>
</organism>
<feature type="coiled-coil region" evidence="1">
    <location>
        <begin position="29"/>
        <end position="63"/>
    </location>
</feature>
<sequence length="65" mass="7599">MQYFREVVAGLRKDVTDLGEKVSHTENTIEEQAEVHNNMTDAFKEMEQKLQACTEKINNLEDRSR</sequence>
<evidence type="ECO:0000256" key="1">
    <source>
        <dbReference type="SAM" id="Coils"/>
    </source>
</evidence>
<keyword evidence="3" id="KW-1185">Reference proteome</keyword>
<dbReference type="Proteomes" id="UP001295444">
    <property type="component" value="Chromosome 01"/>
</dbReference>
<gene>
    <name evidence="2" type="ORF">PECUL_23A013873</name>
</gene>
<feature type="non-terminal residue" evidence="2">
    <location>
        <position position="65"/>
    </location>
</feature>
<keyword evidence="1" id="KW-0175">Coiled coil</keyword>
<dbReference type="AlphaFoldDB" id="A0AAD1QXJ7"/>
<dbReference type="EMBL" id="OW240912">
    <property type="protein sequence ID" value="CAH2219537.1"/>
    <property type="molecule type" value="Genomic_DNA"/>
</dbReference>